<dbReference type="GO" id="GO:0005524">
    <property type="term" value="F:ATP binding"/>
    <property type="evidence" value="ECO:0007669"/>
    <property type="project" value="UniProtKB-KW"/>
</dbReference>
<dbReference type="EMBL" id="JAADZU010000043">
    <property type="protein sequence ID" value="NDK90663.1"/>
    <property type="molecule type" value="Genomic_DNA"/>
</dbReference>
<dbReference type="GO" id="GO:0005886">
    <property type="term" value="C:plasma membrane"/>
    <property type="evidence" value="ECO:0007669"/>
    <property type="project" value="TreeGrafter"/>
</dbReference>
<organism evidence="6 7">
    <name type="scientific">Gordonia desulfuricans</name>
    <dbReference type="NCBI Taxonomy" id="89051"/>
    <lineage>
        <taxon>Bacteria</taxon>
        <taxon>Bacillati</taxon>
        <taxon>Actinomycetota</taxon>
        <taxon>Actinomycetes</taxon>
        <taxon>Mycobacteriales</taxon>
        <taxon>Gordoniaceae</taxon>
        <taxon>Gordonia</taxon>
    </lineage>
</organism>
<dbReference type="PANTHER" id="PTHR43107:SF15">
    <property type="entry name" value="FATTY ACID TRANSPORT PROTEIN 3, ISOFORM A"/>
    <property type="match status" value="1"/>
</dbReference>
<evidence type="ECO:0000256" key="4">
    <source>
        <dbReference type="ARBA" id="ARBA00022840"/>
    </source>
</evidence>
<dbReference type="GO" id="GO:0004467">
    <property type="term" value="F:long-chain fatty acid-CoA ligase activity"/>
    <property type="evidence" value="ECO:0007669"/>
    <property type="project" value="TreeGrafter"/>
</dbReference>
<protein>
    <submittedName>
        <fullName evidence="6">AMP-binding protein</fullName>
    </submittedName>
</protein>
<comment type="similarity">
    <text evidence="1">Belongs to the ATP-dependent AMP-binding enzyme family.</text>
</comment>
<dbReference type="Gene3D" id="3.40.50.1820">
    <property type="entry name" value="alpha/beta hydrolase"/>
    <property type="match status" value="1"/>
</dbReference>
<evidence type="ECO:0000256" key="3">
    <source>
        <dbReference type="ARBA" id="ARBA00022741"/>
    </source>
</evidence>
<dbReference type="InterPro" id="IPR042099">
    <property type="entry name" value="ANL_N_sf"/>
</dbReference>
<evidence type="ECO:0000313" key="6">
    <source>
        <dbReference type="EMBL" id="NDK90663.1"/>
    </source>
</evidence>
<dbReference type="Pfam" id="PF00501">
    <property type="entry name" value="AMP-binding"/>
    <property type="match status" value="1"/>
</dbReference>
<keyword evidence="7" id="KW-1185">Reference proteome</keyword>
<keyword evidence="3" id="KW-0547">Nucleotide-binding</keyword>
<dbReference type="PANTHER" id="PTHR43107">
    <property type="entry name" value="LONG-CHAIN FATTY ACID TRANSPORT PROTEIN"/>
    <property type="match status" value="1"/>
</dbReference>
<comment type="caution">
    <text evidence="6">The sequence shown here is derived from an EMBL/GenBank/DDBJ whole genome shotgun (WGS) entry which is preliminary data.</text>
</comment>
<name>A0A7K3LR00_9ACTN</name>
<evidence type="ECO:0000256" key="1">
    <source>
        <dbReference type="ARBA" id="ARBA00006432"/>
    </source>
</evidence>
<dbReference type="SUPFAM" id="SSF53474">
    <property type="entry name" value="alpha/beta-Hydrolases"/>
    <property type="match status" value="1"/>
</dbReference>
<keyword evidence="2" id="KW-0436">Ligase</keyword>
<dbReference type="SUPFAM" id="SSF56801">
    <property type="entry name" value="Acetyl-CoA synthetase-like"/>
    <property type="match status" value="1"/>
</dbReference>
<dbReference type="InterPro" id="IPR029058">
    <property type="entry name" value="AB_hydrolase_fold"/>
</dbReference>
<feature type="domain" description="AMP-dependent synthetase/ligase" evidence="5">
    <location>
        <begin position="451"/>
        <end position="779"/>
    </location>
</feature>
<dbReference type="Proteomes" id="UP000466307">
    <property type="component" value="Unassembled WGS sequence"/>
</dbReference>
<dbReference type="InterPro" id="IPR000873">
    <property type="entry name" value="AMP-dep_synth/lig_dom"/>
</dbReference>
<dbReference type="AlphaFoldDB" id="A0A7K3LR00"/>
<sequence>MVGFGGVPDVGAVVERVVATAQNGLEVLRLGGLETGTEPAPFVVVETEKMFKLRRYFPDSPSTGPNVVLIPPMMVSANVYDVTEHNGAVSILDRDGITPWVIDFGSPDSEEGGLERDLADHVVAISRAIDLIVEATGKDVHLAGYSQGGMFAYQAAAYRRSKNIASLITFGSPVDVLAALPLGLPAGLVVPGAEILADRVVSHLWVPGWLARLGFQMLDPVKTARSRLDFLRQLHDRDALLPREDQRRFLESDGWVAWSGPAIAELLRQFVVHNRMVGGGFVINGDVVTLAEITCPVLAFVGEADDIGQPAAVRGIVRAAPDADVYESRLPVGHFGLVVGSASGAHTWPVTAEWIAWQSGMGERPELIEPMVVPEPGHGSGVSFTSRITHGLGSVADAGAGVTRELLSLASNAQRASRAVAQESVRTVPRLFRLGQIQAGTQISLGKLMAENTRRGGDKELFLFESRVLTHEQVNARIDNVVAGLIECGIRPGQHVGVLMDTRPSALVVVAALSRLGAVAALPAADADLGEMLRLAACSVVIADPKNLDTAAAHCDRVLILGGGSGDSREIDRADGHRIVDMEQIDPAAVEIPRWYRPDPGLAADLAFILFTRTQGKLETWPVTNHRFAMSAFGAASAAGLTDRDTVYCLPPLHHASGLLTTLGATVVGRSRIALSNGVDIDTFATEIQRYGVTVVSYTWTMMREIVRAEDFRINQHNQVRLFMGSGMPAGLWDDVVESFPRARVLEFFATADGSAILANITGDKVGAMGRSLPETNAVEIAAFDLENLQLIEGDGGFVRRTEPGEVGLLLSRTKYRFDASSTVLRDVFTAHDRWEVSGHLFYRDADDDLWFVGSVESAVRSADGIVYLPPIQRALSRLSLVDQVVAYGARVSDGQIAIAAITLRADARPESLTVTQLRVALGDLPAEERPHLICLVEEIPVSGSYRPVAAALAADGVPRPAAGMWYRDEEGRYRRYTRAAMTRLGWAGRAATAETSIR</sequence>
<accession>A0A7K3LR00</accession>
<dbReference type="Gene3D" id="3.40.50.12780">
    <property type="entry name" value="N-terminal domain of ligase-like"/>
    <property type="match status" value="1"/>
</dbReference>
<dbReference type="GO" id="GO:0044539">
    <property type="term" value="P:long-chain fatty acid import into cell"/>
    <property type="evidence" value="ECO:0007669"/>
    <property type="project" value="TreeGrafter"/>
</dbReference>
<reference evidence="6 7" key="1">
    <citation type="submission" date="2020-01" db="EMBL/GenBank/DDBJ databases">
        <title>Investigation of new actinobacteria for the biodesulphurisation of diesel fuel.</title>
        <authorList>
            <person name="Athi Narayanan S.M."/>
        </authorList>
    </citation>
    <scope>NUCLEOTIDE SEQUENCE [LARGE SCALE GENOMIC DNA]</scope>
    <source>
        <strain evidence="6 7">213E</strain>
    </source>
</reference>
<keyword evidence="4" id="KW-0067">ATP-binding</keyword>
<proteinExistence type="inferred from homology"/>
<dbReference type="RefSeq" id="WP_059036759.1">
    <property type="nucleotide sequence ID" value="NZ_JAADZU010000043.1"/>
</dbReference>
<evidence type="ECO:0000256" key="2">
    <source>
        <dbReference type="ARBA" id="ARBA00022598"/>
    </source>
</evidence>
<evidence type="ECO:0000259" key="5">
    <source>
        <dbReference type="Pfam" id="PF00501"/>
    </source>
</evidence>
<dbReference type="GO" id="GO:0005324">
    <property type="term" value="F:long-chain fatty acid transmembrane transporter activity"/>
    <property type="evidence" value="ECO:0007669"/>
    <property type="project" value="TreeGrafter"/>
</dbReference>
<gene>
    <name evidence="6" type="ORF">GYA93_13890</name>
</gene>
<evidence type="ECO:0000313" key="7">
    <source>
        <dbReference type="Proteomes" id="UP000466307"/>
    </source>
</evidence>
<dbReference type="NCBIfam" id="NF005898">
    <property type="entry name" value="PRK07868.1"/>
    <property type="match status" value="1"/>
</dbReference>